<dbReference type="KEGG" id="hyh:D3Y59_06020"/>
<evidence type="ECO:0008006" key="3">
    <source>
        <dbReference type="Google" id="ProtNLM"/>
    </source>
</evidence>
<evidence type="ECO:0000313" key="2">
    <source>
        <dbReference type="Proteomes" id="UP000262802"/>
    </source>
</evidence>
<keyword evidence="2" id="KW-1185">Reference proteome</keyword>
<protein>
    <recommendedName>
        <fullName evidence="3">STAS/SEC14 domain-containing protein</fullName>
    </recommendedName>
</protein>
<accession>A0A3B7R5I9</accession>
<sequence>MEAPALADVIFANGAAALSTDGSAYLRLTWLSGPRRFEDFRTVLNVLLQACRRQGTGKVLVDQRHMSTLTPAEEHWIANDWLPRSVVQGNYRYAAILPPTDAEALACMKALNWPPVPEAPYFATFSDESSALSWLRRQIPVASHHLA</sequence>
<dbReference type="AlphaFoldDB" id="A0A3B7R5I9"/>
<dbReference type="Proteomes" id="UP000262802">
    <property type="component" value="Chromosome"/>
</dbReference>
<dbReference type="RefSeq" id="WP_119444230.1">
    <property type="nucleotide sequence ID" value="NZ_CP032317.1"/>
</dbReference>
<proteinExistence type="predicted"/>
<organism evidence="1 2">
    <name type="scientific">Hymenobacter oligotrophus</name>
    <dbReference type="NCBI Taxonomy" id="2319843"/>
    <lineage>
        <taxon>Bacteria</taxon>
        <taxon>Pseudomonadati</taxon>
        <taxon>Bacteroidota</taxon>
        <taxon>Cytophagia</taxon>
        <taxon>Cytophagales</taxon>
        <taxon>Hymenobacteraceae</taxon>
        <taxon>Hymenobacter</taxon>
    </lineage>
</organism>
<evidence type="ECO:0000313" key="1">
    <source>
        <dbReference type="EMBL" id="AYA36651.1"/>
    </source>
</evidence>
<name>A0A3B7R5I9_9BACT</name>
<gene>
    <name evidence="1" type="ORF">D3Y59_06020</name>
</gene>
<dbReference type="EMBL" id="CP032317">
    <property type="protein sequence ID" value="AYA36651.1"/>
    <property type="molecule type" value="Genomic_DNA"/>
</dbReference>
<reference evidence="1 2" key="1">
    <citation type="submission" date="2018-09" db="EMBL/GenBank/DDBJ databases">
        <title>Hymenobacter medium sp. nov., isolated from R2A medium.</title>
        <authorList>
            <person name="Yingchao G."/>
        </authorList>
    </citation>
    <scope>NUCLEOTIDE SEQUENCE [LARGE SCALE GENOMIC DNA]</scope>
    <source>
        <strain evidence="2">sh-6</strain>
    </source>
</reference>
<dbReference type="OrthoDB" id="882983at2"/>